<evidence type="ECO:0000313" key="3">
    <source>
        <dbReference type="Proteomes" id="UP000276133"/>
    </source>
</evidence>
<comment type="caution">
    <text evidence="2">The sequence shown here is derived from an EMBL/GenBank/DDBJ whole genome shotgun (WGS) entry which is preliminary data.</text>
</comment>
<keyword evidence="3" id="KW-1185">Reference proteome</keyword>
<reference evidence="2 3" key="1">
    <citation type="journal article" date="2018" name="Sci. Rep.">
        <title>Genomic signatures of local adaptation to the degree of environmental predictability in rotifers.</title>
        <authorList>
            <person name="Franch-Gras L."/>
            <person name="Hahn C."/>
            <person name="Garcia-Roger E.M."/>
            <person name="Carmona M.J."/>
            <person name="Serra M."/>
            <person name="Gomez A."/>
        </authorList>
    </citation>
    <scope>NUCLEOTIDE SEQUENCE [LARGE SCALE GENOMIC DNA]</scope>
    <source>
        <strain evidence="2">HYR1</strain>
    </source>
</reference>
<organism evidence="2 3">
    <name type="scientific">Brachionus plicatilis</name>
    <name type="common">Marine rotifer</name>
    <name type="synonym">Brachionus muelleri</name>
    <dbReference type="NCBI Taxonomy" id="10195"/>
    <lineage>
        <taxon>Eukaryota</taxon>
        <taxon>Metazoa</taxon>
        <taxon>Spiralia</taxon>
        <taxon>Gnathifera</taxon>
        <taxon>Rotifera</taxon>
        <taxon>Eurotatoria</taxon>
        <taxon>Monogononta</taxon>
        <taxon>Pseudotrocha</taxon>
        <taxon>Ploima</taxon>
        <taxon>Brachionidae</taxon>
        <taxon>Brachionus</taxon>
    </lineage>
</organism>
<dbReference type="AlphaFoldDB" id="A0A3M7T9A2"/>
<evidence type="ECO:0000313" key="2">
    <source>
        <dbReference type="EMBL" id="RNA44673.1"/>
    </source>
</evidence>
<proteinExistence type="predicted"/>
<keyword evidence="1" id="KW-1133">Transmembrane helix</keyword>
<name>A0A3M7T9A2_BRAPC</name>
<accession>A0A3M7T9A2</accession>
<evidence type="ECO:0000256" key="1">
    <source>
        <dbReference type="SAM" id="Phobius"/>
    </source>
</evidence>
<sequence length="102" mass="11817">MSNHVSSLALDSLLIRSLGIPKSYFLFNGIKKDLTNDKQIFEGLLKLMILSTPGPYANDFLILIFLDWRLILSIKLKSRTQFNICHFLICFNINVLFFIIKH</sequence>
<dbReference type="Proteomes" id="UP000276133">
    <property type="component" value="Unassembled WGS sequence"/>
</dbReference>
<keyword evidence="1" id="KW-0812">Transmembrane</keyword>
<dbReference type="EMBL" id="REGN01000075">
    <property type="protein sequence ID" value="RNA44673.1"/>
    <property type="molecule type" value="Genomic_DNA"/>
</dbReference>
<protein>
    <submittedName>
        <fullName evidence="2">Uncharacterized protein</fullName>
    </submittedName>
</protein>
<keyword evidence="1" id="KW-0472">Membrane</keyword>
<gene>
    <name evidence="2" type="ORF">BpHYR1_001802</name>
</gene>
<feature type="transmembrane region" description="Helical" evidence="1">
    <location>
        <begin position="84"/>
        <end position="100"/>
    </location>
</feature>